<evidence type="ECO:0000313" key="7">
    <source>
        <dbReference type="EMBL" id="CCO47114.1"/>
    </source>
</evidence>
<keyword evidence="4 5" id="KW-0732">Signal</keyword>
<gene>
    <name evidence="7" type="ORF">VIBNISOn1_230013</name>
</gene>
<comment type="subcellular location">
    <subcellularLocation>
        <location evidence="1">Cell envelope</location>
    </subcellularLocation>
</comment>
<dbReference type="PANTHER" id="PTHR46847:SF1">
    <property type="entry name" value="D-ALLOSE-BINDING PERIPLASMIC PROTEIN-RELATED"/>
    <property type="match status" value="1"/>
</dbReference>
<accession>A0AAV2VRP4</accession>
<dbReference type="InterPro" id="IPR028082">
    <property type="entry name" value="Peripla_BP_I"/>
</dbReference>
<dbReference type="RefSeq" id="WP_022612031.1">
    <property type="nucleotide sequence ID" value="NZ_LK391965.1"/>
</dbReference>
<proteinExistence type="inferred from homology"/>
<dbReference type="InterPro" id="IPR025997">
    <property type="entry name" value="SBP_2_dom"/>
</dbReference>
<name>A0AAV2VRP4_9VIBR</name>
<evidence type="ECO:0000256" key="2">
    <source>
        <dbReference type="ARBA" id="ARBA00007639"/>
    </source>
</evidence>
<dbReference type="GO" id="GO:0030246">
    <property type="term" value="F:carbohydrate binding"/>
    <property type="evidence" value="ECO:0007669"/>
    <property type="project" value="UniProtKB-ARBA"/>
</dbReference>
<dbReference type="Proteomes" id="UP000018211">
    <property type="component" value="Unassembled WGS sequence"/>
</dbReference>
<feature type="signal peptide" evidence="5">
    <location>
        <begin position="1"/>
        <end position="22"/>
    </location>
</feature>
<evidence type="ECO:0000256" key="1">
    <source>
        <dbReference type="ARBA" id="ARBA00004196"/>
    </source>
</evidence>
<dbReference type="SUPFAM" id="SSF53822">
    <property type="entry name" value="Periplasmic binding protein-like I"/>
    <property type="match status" value="1"/>
</dbReference>
<dbReference type="AlphaFoldDB" id="A0AAV2VRP4"/>
<dbReference type="EMBL" id="CAOF01000113">
    <property type="protein sequence ID" value="CCO47114.1"/>
    <property type="molecule type" value="Genomic_DNA"/>
</dbReference>
<dbReference type="GO" id="GO:0055085">
    <property type="term" value="P:transmembrane transport"/>
    <property type="evidence" value="ECO:0007669"/>
    <property type="project" value="UniProtKB-ARBA"/>
</dbReference>
<evidence type="ECO:0000256" key="5">
    <source>
        <dbReference type="SAM" id="SignalP"/>
    </source>
</evidence>
<evidence type="ECO:0000259" key="6">
    <source>
        <dbReference type="Pfam" id="PF13407"/>
    </source>
</evidence>
<dbReference type="PANTHER" id="PTHR46847">
    <property type="entry name" value="D-ALLOSE-BINDING PERIPLASMIC PROTEIN-RELATED"/>
    <property type="match status" value="1"/>
</dbReference>
<feature type="domain" description="Periplasmic binding protein" evidence="6">
    <location>
        <begin position="27"/>
        <end position="289"/>
    </location>
</feature>
<keyword evidence="7" id="KW-0762">Sugar transport</keyword>
<evidence type="ECO:0000256" key="3">
    <source>
        <dbReference type="ARBA" id="ARBA00022181"/>
    </source>
</evidence>
<organism evidence="7 8">
    <name type="scientific">Vibrio nigripulchritudo SOn1</name>
    <dbReference type="NCBI Taxonomy" id="1238450"/>
    <lineage>
        <taxon>Bacteria</taxon>
        <taxon>Pseudomonadati</taxon>
        <taxon>Pseudomonadota</taxon>
        <taxon>Gammaproteobacteria</taxon>
        <taxon>Vibrionales</taxon>
        <taxon>Vibrionaceae</taxon>
        <taxon>Vibrio</taxon>
    </lineage>
</organism>
<dbReference type="Gene3D" id="3.40.50.2300">
    <property type="match status" value="2"/>
</dbReference>
<evidence type="ECO:0000256" key="4">
    <source>
        <dbReference type="ARBA" id="ARBA00022729"/>
    </source>
</evidence>
<feature type="chain" id="PRO_5043607031" description="Autoinducer 2-binding periplasmic protein LuxP" evidence="5">
    <location>
        <begin position="23"/>
        <end position="321"/>
    </location>
</feature>
<sequence>MSKLVKLAIVTACLAASPLSYAAKCKIGISMKTLSAPYFAAQEVSAKKHAESLGCEVLSTDAQNNLVKQIADVEDMVSQGIQALIINPRDSEALVPAVNAASAEGVKVIVIDSTLNPSANFITLVQSSNSQNGQLVGGWIAKEMKGIDLKVALLSGEKGNEVGKERRLGVIAGIIEGQLKNEGETSIEIVAQGWGGWNSEGGLKAMEDILVANPNVNVVLGENDSMVLGAKKAVEAAKLKDNVLLVAAADGQKEALRLIKSGGYGATGLNDPALVASTAVDLAKQAIDGTLPATTGKLTYTKPAVITQDNVDDFLRDDAVF</sequence>
<comment type="similarity">
    <text evidence="2">Belongs to the bacterial solute-binding protein 2 family.</text>
</comment>
<evidence type="ECO:0000313" key="8">
    <source>
        <dbReference type="Proteomes" id="UP000018211"/>
    </source>
</evidence>
<protein>
    <recommendedName>
        <fullName evidence="3">Autoinducer 2-binding periplasmic protein LuxP</fullName>
    </recommendedName>
</protein>
<comment type="caution">
    <text evidence="7">The sequence shown here is derived from an EMBL/GenBank/DDBJ whole genome shotgun (WGS) entry which is preliminary data.</text>
</comment>
<dbReference type="GO" id="GO:0030313">
    <property type="term" value="C:cell envelope"/>
    <property type="evidence" value="ECO:0007669"/>
    <property type="project" value="UniProtKB-SubCell"/>
</dbReference>
<dbReference type="Pfam" id="PF13407">
    <property type="entry name" value="Peripla_BP_4"/>
    <property type="match status" value="1"/>
</dbReference>
<reference evidence="7 8" key="1">
    <citation type="journal article" date="2013" name="ISME J.">
        <title>Comparative genomics of pathogenic lineages of Vibrio nigripulchritudo identifies virulence-associated traits.</title>
        <authorList>
            <person name="Goudenege D."/>
            <person name="Labreuche Y."/>
            <person name="Krin E."/>
            <person name="Ansquer D."/>
            <person name="Mangenot S."/>
            <person name="Calteau A."/>
            <person name="Medigue C."/>
            <person name="Mazel D."/>
            <person name="Polz M.F."/>
            <person name="Le Roux F."/>
        </authorList>
    </citation>
    <scope>NUCLEOTIDE SEQUENCE [LARGE SCALE GENOMIC DNA]</scope>
    <source>
        <strain evidence="7 8">SOn1</strain>
    </source>
</reference>
<keyword evidence="7" id="KW-0813">Transport</keyword>